<keyword evidence="5" id="KW-1185">Reference proteome</keyword>
<dbReference type="Gene3D" id="2.60.40.10">
    <property type="entry name" value="Immunoglobulins"/>
    <property type="match status" value="1"/>
</dbReference>
<dbReference type="InterPro" id="IPR013783">
    <property type="entry name" value="Ig-like_fold"/>
</dbReference>
<dbReference type="InterPro" id="IPR032711">
    <property type="entry name" value="SoxY"/>
</dbReference>
<keyword evidence="1" id="KW-0732">Signal</keyword>
<sequence length="273" mass="29473" precursor="true">MVKHSAGNSNMMLGKWVMAGMLLACSTGAWAEASDKLWPVVKEAFFANRTIEEVPFIQLTGPRRAESGAQVPVTLTVNQSQSPAAIKNVYIIVDANPIQLAATYHLTELLGNLQLSTRIRMETDSFVRAIGETADGKLYMSTIQIRAAGGCGGSVDGDEAAIRAASGKIKLNVESPVKFGQATPATFIIKHPMYTGLQRDLVSQGFRPAFYIQKAAFTYNNQPVMSVDFGVGTSEDPYLRFDFTPAAPGTLEVQAEDNEGAKFSQQLDVKNAS</sequence>
<evidence type="ECO:0000259" key="2">
    <source>
        <dbReference type="Pfam" id="PF08770"/>
    </source>
</evidence>
<evidence type="ECO:0000256" key="1">
    <source>
        <dbReference type="SAM" id="SignalP"/>
    </source>
</evidence>
<accession>C6XA36</accession>
<proteinExistence type="predicted"/>
<feature type="domain" description="Ig-like SoxY" evidence="3">
    <location>
        <begin position="43"/>
        <end position="151"/>
    </location>
</feature>
<dbReference type="KEGG" id="mei:Msip34_2335"/>
<dbReference type="Proteomes" id="UP000002743">
    <property type="component" value="Chromosome"/>
</dbReference>
<dbReference type="InterPro" id="IPR038162">
    <property type="entry name" value="SoxY_sf"/>
</dbReference>
<dbReference type="AlphaFoldDB" id="C6XA36"/>
<feature type="chain" id="PRO_5002973759" evidence="1">
    <location>
        <begin position="32"/>
        <end position="273"/>
    </location>
</feature>
<dbReference type="HOGENOM" id="CLU_088210_0_0_4"/>
<dbReference type="InterPro" id="IPR014756">
    <property type="entry name" value="Ig_E-set"/>
</dbReference>
<evidence type="ECO:0000313" key="4">
    <source>
        <dbReference type="EMBL" id="ACT51577.1"/>
    </source>
</evidence>
<dbReference type="InterPro" id="IPR014880">
    <property type="entry name" value="SoxZ_dom"/>
</dbReference>
<evidence type="ECO:0000313" key="5">
    <source>
        <dbReference type="Proteomes" id="UP000002743"/>
    </source>
</evidence>
<dbReference type="eggNOG" id="COG5501">
    <property type="taxonomic scope" value="Bacteria"/>
</dbReference>
<dbReference type="EMBL" id="CP001674">
    <property type="protein sequence ID" value="ACT51577.1"/>
    <property type="molecule type" value="Genomic_DNA"/>
</dbReference>
<feature type="signal peptide" evidence="1">
    <location>
        <begin position="1"/>
        <end position="31"/>
    </location>
</feature>
<dbReference type="Pfam" id="PF08770">
    <property type="entry name" value="SoxZ"/>
    <property type="match status" value="1"/>
</dbReference>
<dbReference type="Gene3D" id="2.60.40.2470">
    <property type="entry name" value="SoxY domain"/>
    <property type="match status" value="1"/>
</dbReference>
<dbReference type="Pfam" id="PF13501">
    <property type="entry name" value="SoxY"/>
    <property type="match status" value="1"/>
</dbReference>
<dbReference type="NCBIfam" id="TIGR04557">
    <property type="entry name" value="fuse_rel_SoxYZ"/>
    <property type="match status" value="1"/>
</dbReference>
<reference evidence="4 5" key="2">
    <citation type="journal article" date="2011" name="J. Bacteriol.">
        <title>Genomes of three methylotrophs from a single niche uncover genetic and metabolic divergence of Methylophilaceae.</title>
        <authorList>
            <person name="Lapidus A."/>
            <person name="Clum A."/>
            <person name="Labutti K."/>
            <person name="Kaluzhnaya M.G."/>
            <person name="Lim S."/>
            <person name="Beck D.A."/>
            <person name="Glavina Del Rio T."/>
            <person name="Nolan M."/>
            <person name="Mavromatis K."/>
            <person name="Huntemann M."/>
            <person name="Lucas S."/>
            <person name="Lidstrom M.E."/>
            <person name="Ivanova N."/>
            <person name="Chistoserdova L."/>
        </authorList>
    </citation>
    <scope>NUCLEOTIDE SEQUENCE [LARGE SCALE GENOMIC DNA]</scope>
    <source>
        <strain evidence="4 5">SIP3-4</strain>
    </source>
</reference>
<dbReference type="STRING" id="582744.Msip34_2335"/>
<protein>
    <submittedName>
        <fullName evidence="4">Sulphur oxidation protein SoxZ</fullName>
    </submittedName>
</protein>
<dbReference type="OrthoDB" id="8538315at2"/>
<name>C6XA36_METGS</name>
<organism evidence="4 5">
    <name type="scientific">Methylovorus glucosotrophus (strain SIP3-4)</name>
    <dbReference type="NCBI Taxonomy" id="582744"/>
    <lineage>
        <taxon>Bacteria</taxon>
        <taxon>Pseudomonadati</taxon>
        <taxon>Pseudomonadota</taxon>
        <taxon>Betaproteobacteria</taxon>
        <taxon>Nitrosomonadales</taxon>
        <taxon>Methylophilaceae</taxon>
        <taxon>Methylovorus</taxon>
    </lineage>
</organism>
<feature type="domain" description="Sulphur oxidation protein SoxZ" evidence="2">
    <location>
        <begin position="177"/>
        <end position="266"/>
    </location>
</feature>
<evidence type="ECO:0000259" key="3">
    <source>
        <dbReference type="Pfam" id="PF13501"/>
    </source>
</evidence>
<dbReference type="InterPro" id="IPR030831">
    <property type="entry name" value="Fuse-rel_SoxYZ"/>
</dbReference>
<dbReference type="SUPFAM" id="SSF81296">
    <property type="entry name" value="E set domains"/>
    <property type="match status" value="1"/>
</dbReference>
<dbReference type="RefSeq" id="WP_013443061.1">
    <property type="nucleotide sequence ID" value="NC_012969.1"/>
</dbReference>
<reference evidence="5" key="1">
    <citation type="submission" date="2009-07" db="EMBL/GenBank/DDBJ databases">
        <title>Complete sequence of chromosome of Methylovorus sp. SIP3-4.</title>
        <authorList>
            <person name="Lucas S."/>
            <person name="Copeland A."/>
            <person name="Lapidus A."/>
            <person name="Glavina del Rio T."/>
            <person name="Tice H."/>
            <person name="Bruce D."/>
            <person name="Goodwin L."/>
            <person name="Pitluck S."/>
            <person name="Clum A."/>
            <person name="Larimer F."/>
            <person name="Land M."/>
            <person name="Hauser L."/>
            <person name="Kyrpides N."/>
            <person name="Mikhailova N."/>
            <person name="Kayluzhnaya M."/>
            <person name="Chistoserdova L."/>
        </authorList>
    </citation>
    <scope>NUCLEOTIDE SEQUENCE [LARGE SCALE GENOMIC DNA]</scope>
    <source>
        <strain evidence="5">SIP3-4</strain>
    </source>
</reference>
<gene>
    <name evidence="4" type="ordered locus">Msip34_2335</name>
</gene>